<keyword evidence="3" id="KW-0731">Sigma factor</keyword>
<gene>
    <name evidence="8" type="ORF">BXY57_1292</name>
</gene>
<dbReference type="Pfam" id="PF08281">
    <property type="entry name" value="Sigma70_r4_2"/>
    <property type="match status" value="1"/>
</dbReference>
<feature type="domain" description="RNA polymerase sigma factor 70 region 4 type 2" evidence="7">
    <location>
        <begin position="127"/>
        <end position="179"/>
    </location>
</feature>
<dbReference type="InterPro" id="IPR013324">
    <property type="entry name" value="RNA_pol_sigma_r3/r4-like"/>
</dbReference>
<dbReference type="Gene3D" id="1.10.10.10">
    <property type="entry name" value="Winged helix-like DNA-binding domain superfamily/Winged helix DNA-binding domain"/>
    <property type="match status" value="1"/>
</dbReference>
<evidence type="ECO:0000256" key="1">
    <source>
        <dbReference type="ARBA" id="ARBA00010641"/>
    </source>
</evidence>
<evidence type="ECO:0000313" key="8">
    <source>
        <dbReference type="EMBL" id="PJJ75707.1"/>
    </source>
</evidence>
<dbReference type="PANTHER" id="PTHR43133">
    <property type="entry name" value="RNA POLYMERASE ECF-TYPE SIGMA FACTO"/>
    <property type="match status" value="1"/>
</dbReference>
<keyword evidence="5" id="KW-0804">Transcription</keyword>
<dbReference type="PANTHER" id="PTHR43133:SF8">
    <property type="entry name" value="RNA POLYMERASE SIGMA FACTOR HI_1459-RELATED"/>
    <property type="match status" value="1"/>
</dbReference>
<dbReference type="AlphaFoldDB" id="A0A2M9CUX5"/>
<dbReference type="SUPFAM" id="SSF88659">
    <property type="entry name" value="Sigma3 and sigma4 domains of RNA polymerase sigma factors"/>
    <property type="match status" value="1"/>
</dbReference>
<dbReference type="EMBL" id="PGFG01000001">
    <property type="protein sequence ID" value="PJJ75707.1"/>
    <property type="molecule type" value="Genomic_DNA"/>
</dbReference>
<proteinExistence type="inferred from homology"/>
<sequence>MKAIRTDTISDEEILQRYRQDHNQDWIGILFERYVHLVMGMCLKYLKNLEDARDATQQIFLKVMREADHTPIRYFKGWLYQVTKNYCLMQLRSKQAQDRLSEPEDENQPVVMPEDEEYVQMKNVQLELLEEALQQLNTPQQTCIRLFYLEKHSYQEIAEMTGYTLMQVKSYIQNGKRNLRIMLEKKQKQLNNG</sequence>
<dbReference type="InterPro" id="IPR013249">
    <property type="entry name" value="RNA_pol_sigma70_r4_t2"/>
</dbReference>
<dbReference type="GO" id="GO:0003677">
    <property type="term" value="F:DNA binding"/>
    <property type="evidence" value="ECO:0007669"/>
    <property type="project" value="UniProtKB-KW"/>
</dbReference>
<evidence type="ECO:0000259" key="7">
    <source>
        <dbReference type="Pfam" id="PF08281"/>
    </source>
</evidence>
<evidence type="ECO:0000256" key="5">
    <source>
        <dbReference type="ARBA" id="ARBA00023163"/>
    </source>
</evidence>
<dbReference type="InterPro" id="IPR039425">
    <property type="entry name" value="RNA_pol_sigma-70-like"/>
</dbReference>
<evidence type="ECO:0000256" key="2">
    <source>
        <dbReference type="ARBA" id="ARBA00023015"/>
    </source>
</evidence>
<dbReference type="SUPFAM" id="SSF88946">
    <property type="entry name" value="Sigma2 domain of RNA polymerase sigma factors"/>
    <property type="match status" value="1"/>
</dbReference>
<dbReference type="InterPro" id="IPR007627">
    <property type="entry name" value="RNA_pol_sigma70_r2"/>
</dbReference>
<dbReference type="CDD" id="cd06171">
    <property type="entry name" value="Sigma70_r4"/>
    <property type="match status" value="1"/>
</dbReference>
<dbReference type="GO" id="GO:0016987">
    <property type="term" value="F:sigma factor activity"/>
    <property type="evidence" value="ECO:0007669"/>
    <property type="project" value="UniProtKB-KW"/>
</dbReference>
<keyword evidence="9" id="KW-1185">Reference proteome</keyword>
<evidence type="ECO:0000256" key="3">
    <source>
        <dbReference type="ARBA" id="ARBA00023082"/>
    </source>
</evidence>
<dbReference type="GO" id="GO:0006352">
    <property type="term" value="P:DNA-templated transcription initiation"/>
    <property type="evidence" value="ECO:0007669"/>
    <property type="project" value="InterPro"/>
</dbReference>
<dbReference type="NCBIfam" id="TIGR02937">
    <property type="entry name" value="sigma70-ECF"/>
    <property type="match status" value="1"/>
</dbReference>
<comment type="similarity">
    <text evidence="1">Belongs to the sigma-70 factor family. ECF subfamily.</text>
</comment>
<dbReference type="InterPro" id="IPR014284">
    <property type="entry name" value="RNA_pol_sigma-70_dom"/>
</dbReference>
<dbReference type="InterPro" id="IPR013325">
    <property type="entry name" value="RNA_pol_sigma_r2"/>
</dbReference>
<keyword evidence="2" id="KW-0805">Transcription regulation</keyword>
<evidence type="ECO:0000313" key="9">
    <source>
        <dbReference type="Proteomes" id="UP000230000"/>
    </source>
</evidence>
<name>A0A2M9CUX5_9BACT</name>
<accession>A0A2M9CUX5</accession>
<evidence type="ECO:0000259" key="6">
    <source>
        <dbReference type="Pfam" id="PF04542"/>
    </source>
</evidence>
<comment type="caution">
    <text evidence="8">The sequence shown here is derived from an EMBL/GenBank/DDBJ whole genome shotgun (WGS) entry which is preliminary data.</text>
</comment>
<keyword evidence="4" id="KW-0238">DNA-binding</keyword>
<dbReference type="RefSeq" id="WP_245860674.1">
    <property type="nucleotide sequence ID" value="NZ_PGFG01000001.1"/>
</dbReference>
<organism evidence="8 9">
    <name type="scientific">Thermoflavifilum aggregans</name>
    <dbReference type="NCBI Taxonomy" id="454188"/>
    <lineage>
        <taxon>Bacteria</taxon>
        <taxon>Pseudomonadati</taxon>
        <taxon>Bacteroidota</taxon>
        <taxon>Chitinophagia</taxon>
        <taxon>Chitinophagales</taxon>
        <taxon>Chitinophagaceae</taxon>
        <taxon>Thermoflavifilum</taxon>
    </lineage>
</organism>
<protein>
    <submittedName>
        <fullName evidence="8">RNA polymerase sigma-70 factor (ECF subfamily)</fullName>
    </submittedName>
</protein>
<dbReference type="Gene3D" id="1.10.1740.10">
    <property type="match status" value="1"/>
</dbReference>
<dbReference type="Pfam" id="PF04542">
    <property type="entry name" value="Sigma70_r2"/>
    <property type="match status" value="1"/>
</dbReference>
<dbReference type="InterPro" id="IPR036388">
    <property type="entry name" value="WH-like_DNA-bd_sf"/>
</dbReference>
<evidence type="ECO:0000256" key="4">
    <source>
        <dbReference type="ARBA" id="ARBA00023125"/>
    </source>
</evidence>
<feature type="domain" description="RNA polymerase sigma-70 region 2" evidence="6">
    <location>
        <begin position="30"/>
        <end position="95"/>
    </location>
</feature>
<reference evidence="8 9" key="1">
    <citation type="submission" date="2017-11" db="EMBL/GenBank/DDBJ databases">
        <title>Genomic Encyclopedia of Archaeal and Bacterial Type Strains, Phase II (KMG-II): From Individual Species to Whole Genera.</title>
        <authorList>
            <person name="Goeker M."/>
        </authorList>
    </citation>
    <scope>NUCLEOTIDE SEQUENCE [LARGE SCALE GENOMIC DNA]</scope>
    <source>
        <strain evidence="8 9">DSM 27268</strain>
    </source>
</reference>
<dbReference type="Proteomes" id="UP000230000">
    <property type="component" value="Unassembled WGS sequence"/>
</dbReference>